<gene>
    <name evidence="2" type="ORF">TIFTF001_015302</name>
</gene>
<feature type="compositionally biased region" description="Basic and acidic residues" evidence="1">
    <location>
        <begin position="14"/>
        <end position="33"/>
    </location>
</feature>
<comment type="caution">
    <text evidence="2">The sequence shown here is derived from an EMBL/GenBank/DDBJ whole genome shotgun (WGS) entry which is preliminary data.</text>
</comment>
<dbReference type="Proteomes" id="UP001187192">
    <property type="component" value="Unassembled WGS sequence"/>
</dbReference>
<evidence type="ECO:0000313" key="2">
    <source>
        <dbReference type="EMBL" id="GMN46118.1"/>
    </source>
</evidence>
<organism evidence="2 3">
    <name type="scientific">Ficus carica</name>
    <name type="common">Common fig</name>
    <dbReference type="NCBI Taxonomy" id="3494"/>
    <lineage>
        <taxon>Eukaryota</taxon>
        <taxon>Viridiplantae</taxon>
        <taxon>Streptophyta</taxon>
        <taxon>Embryophyta</taxon>
        <taxon>Tracheophyta</taxon>
        <taxon>Spermatophyta</taxon>
        <taxon>Magnoliopsida</taxon>
        <taxon>eudicotyledons</taxon>
        <taxon>Gunneridae</taxon>
        <taxon>Pentapetalae</taxon>
        <taxon>rosids</taxon>
        <taxon>fabids</taxon>
        <taxon>Rosales</taxon>
        <taxon>Moraceae</taxon>
        <taxon>Ficeae</taxon>
        <taxon>Ficus</taxon>
    </lineage>
</organism>
<proteinExistence type="predicted"/>
<dbReference type="AlphaFoldDB" id="A0AA88D501"/>
<dbReference type="EMBL" id="BTGU01000022">
    <property type="protein sequence ID" value="GMN46118.1"/>
    <property type="molecule type" value="Genomic_DNA"/>
</dbReference>
<reference evidence="2" key="1">
    <citation type="submission" date="2023-07" db="EMBL/GenBank/DDBJ databases">
        <title>draft genome sequence of fig (Ficus carica).</title>
        <authorList>
            <person name="Takahashi T."/>
            <person name="Nishimura K."/>
        </authorList>
    </citation>
    <scope>NUCLEOTIDE SEQUENCE</scope>
</reference>
<evidence type="ECO:0000256" key="1">
    <source>
        <dbReference type="SAM" id="MobiDB-lite"/>
    </source>
</evidence>
<name>A0AA88D501_FICCA</name>
<accession>A0AA88D501</accession>
<protein>
    <submittedName>
        <fullName evidence="2">Uncharacterized protein</fullName>
    </submittedName>
</protein>
<feature type="region of interest" description="Disordered" evidence="1">
    <location>
        <begin position="1"/>
        <end position="38"/>
    </location>
</feature>
<keyword evidence="3" id="KW-1185">Reference proteome</keyword>
<evidence type="ECO:0000313" key="3">
    <source>
        <dbReference type="Proteomes" id="UP001187192"/>
    </source>
</evidence>
<sequence>MQNPAAGRPAAQPREGEGERERGRGRGRGRESSKAAADTAWKRACICAPTNHAGSFRCHLHQAKIMSCNTAHERGEWPELQFQDLIIGRRRNHQRLFDSGFAARVDGKQLGLAQSVLHNSSAAVAISPTTFFLLQLSLFR</sequence>